<sequence>MALNNFIDVMEDLAYMFTVAIEPHQDFIHDARVLCNAIQQQLHLDNAIFKHHMGQLHRTAAHVDDLNLDMPLNFQIFLPIRLPVPVIPAYNKMERTVEFNRPDFEHPFFFGNAANSKCMNLLLQKEMKRAVDRLGSVRGYTGAIYDLKYTVWSYQKVPFVHQLVAVERGNLHQRCIRFDFVLALEFDGSELPLPPYYEAPISHRWIAYGMVPLEGTQSPTEWAVLVPKWQSADAGTCLRNLNTMIILHRLLRAQQCHCCALAASMKFGFALTTEEHGESYQELGIADLMLSTFGHMVFCNFCDVLGNHTKGDKDAKTSRVLGVRKQQMRAKGIFFVLAEALRVNAIDTEFIHGLFRYIYIPPPPTCYWQSLEDYMDKMPILDSNSCLLERRRSI</sequence>
<dbReference type="KEGG" id="dan:6507327"/>
<dbReference type="HOGENOM" id="CLU_042203_0_0_1"/>
<evidence type="ECO:0000313" key="1">
    <source>
        <dbReference type="EMBL" id="EDV39041.2"/>
    </source>
</evidence>
<reference evidence="1 2" key="1">
    <citation type="journal article" date="2007" name="Nature">
        <title>Evolution of genes and genomes on the Drosophila phylogeny.</title>
        <authorList>
            <consortium name="Drosophila 12 Genomes Consortium"/>
            <person name="Clark A.G."/>
            <person name="Eisen M.B."/>
            <person name="Smith D.R."/>
            <person name="Bergman C.M."/>
            <person name="Oliver B."/>
            <person name="Markow T.A."/>
            <person name="Kaufman T.C."/>
            <person name="Kellis M."/>
            <person name="Gelbart W."/>
            <person name="Iyer V.N."/>
            <person name="Pollard D.A."/>
            <person name="Sackton T.B."/>
            <person name="Larracuente A.M."/>
            <person name="Singh N.D."/>
            <person name="Abad J.P."/>
            <person name="Abt D.N."/>
            <person name="Adryan B."/>
            <person name="Aguade M."/>
            <person name="Akashi H."/>
            <person name="Anderson W.W."/>
            <person name="Aquadro C.F."/>
            <person name="Ardell D.H."/>
            <person name="Arguello R."/>
            <person name="Artieri C.G."/>
            <person name="Barbash D.A."/>
            <person name="Barker D."/>
            <person name="Barsanti P."/>
            <person name="Batterham P."/>
            <person name="Batzoglou S."/>
            <person name="Begun D."/>
            <person name="Bhutkar A."/>
            <person name="Blanco E."/>
            <person name="Bosak S.A."/>
            <person name="Bradley R.K."/>
            <person name="Brand A.D."/>
            <person name="Brent M.R."/>
            <person name="Brooks A.N."/>
            <person name="Brown R.H."/>
            <person name="Butlin R.K."/>
            <person name="Caggese C."/>
            <person name="Calvi B.R."/>
            <person name="Bernardo de Carvalho A."/>
            <person name="Caspi A."/>
            <person name="Castrezana S."/>
            <person name="Celniker S.E."/>
            <person name="Chang J.L."/>
            <person name="Chapple C."/>
            <person name="Chatterji S."/>
            <person name="Chinwalla A."/>
            <person name="Civetta A."/>
            <person name="Clifton S.W."/>
            <person name="Comeron J.M."/>
            <person name="Costello J.C."/>
            <person name="Coyne J.A."/>
            <person name="Daub J."/>
            <person name="David R.G."/>
            <person name="Delcher A.L."/>
            <person name="Delehaunty K."/>
            <person name="Do C.B."/>
            <person name="Ebling H."/>
            <person name="Edwards K."/>
            <person name="Eickbush T."/>
            <person name="Evans J.D."/>
            <person name="Filipski A."/>
            <person name="Findeiss S."/>
            <person name="Freyhult E."/>
            <person name="Fulton L."/>
            <person name="Fulton R."/>
            <person name="Garcia A.C."/>
            <person name="Gardiner A."/>
            <person name="Garfield D.A."/>
            <person name="Garvin B.E."/>
            <person name="Gibson G."/>
            <person name="Gilbert D."/>
            <person name="Gnerre S."/>
            <person name="Godfrey J."/>
            <person name="Good R."/>
            <person name="Gotea V."/>
            <person name="Gravely B."/>
            <person name="Greenberg A.J."/>
            <person name="Griffiths-Jones S."/>
            <person name="Gross S."/>
            <person name="Guigo R."/>
            <person name="Gustafson E.A."/>
            <person name="Haerty W."/>
            <person name="Hahn M.W."/>
            <person name="Halligan D.L."/>
            <person name="Halpern A.L."/>
            <person name="Halter G.M."/>
            <person name="Han M.V."/>
            <person name="Heger A."/>
            <person name="Hillier L."/>
            <person name="Hinrichs A.S."/>
            <person name="Holmes I."/>
            <person name="Hoskins R.A."/>
            <person name="Hubisz M.J."/>
            <person name="Hultmark D."/>
            <person name="Huntley M.A."/>
            <person name="Jaffe D.B."/>
            <person name="Jagadeeshan S."/>
            <person name="Jeck W.R."/>
            <person name="Johnson J."/>
            <person name="Jones C.D."/>
            <person name="Jordan W.C."/>
            <person name="Karpen G.H."/>
            <person name="Kataoka E."/>
            <person name="Keightley P.D."/>
            <person name="Kheradpour P."/>
            <person name="Kirkness E.F."/>
            <person name="Koerich L.B."/>
            <person name="Kristiansen K."/>
            <person name="Kudrna D."/>
            <person name="Kulathinal R.J."/>
            <person name="Kumar S."/>
            <person name="Kwok R."/>
            <person name="Lander E."/>
            <person name="Langley C.H."/>
            <person name="Lapoint R."/>
            <person name="Lazzaro B.P."/>
            <person name="Lee S.J."/>
            <person name="Levesque L."/>
            <person name="Li R."/>
            <person name="Lin C.F."/>
            <person name="Lin M.F."/>
            <person name="Lindblad-Toh K."/>
            <person name="Llopart A."/>
            <person name="Long M."/>
            <person name="Low L."/>
            <person name="Lozovsky E."/>
            <person name="Lu J."/>
            <person name="Luo M."/>
            <person name="Machado C.A."/>
            <person name="Makalowski W."/>
            <person name="Marzo M."/>
            <person name="Matsuda M."/>
            <person name="Matzkin L."/>
            <person name="McAllister B."/>
            <person name="McBride C.S."/>
            <person name="McKernan B."/>
            <person name="McKernan K."/>
            <person name="Mendez-Lago M."/>
            <person name="Minx P."/>
            <person name="Mollenhauer M.U."/>
            <person name="Montooth K."/>
            <person name="Mount S.M."/>
            <person name="Mu X."/>
            <person name="Myers E."/>
            <person name="Negre B."/>
            <person name="Newfeld S."/>
            <person name="Nielsen R."/>
            <person name="Noor M.A."/>
            <person name="O'Grady P."/>
            <person name="Pachter L."/>
            <person name="Papaceit M."/>
            <person name="Parisi M.J."/>
            <person name="Parisi M."/>
            <person name="Parts L."/>
            <person name="Pedersen J.S."/>
            <person name="Pesole G."/>
            <person name="Phillippy A.M."/>
            <person name="Ponting C.P."/>
            <person name="Pop M."/>
            <person name="Porcelli D."/>
            <person name="Powell J.R."/>
            <person name="Prohaska S."/>
            <person name="Pruitt K."/>
            <person name="Puig M."/>
            <person name="Quesneville H."/>
            <person name="Ram K.R."/>
            <person name="Rand D."/>
            <person name="Rasmussen M.D."/>
            <person name="Reed L.K."/>
            <person name="Reenan R."/>
            <person name="Reily A."/>
            <person name="Remington K.A."/>
            <person name="Rieger T.T."/>
            <person name="Ritchie M.G."/>
            <person name="Robin C."/>
            <person name="Rogers Y.H."/>
            <person name="Rohde C."/>
            <person name="Rozas J."/>
            <person name="Rubenfield M.J."/>
            <person name="Ruiz A."/>
            <person name="Russo S."/>
            <person name="Salzberg S.L."/>
            <person name="Sanchez-Gracia A."/>
            <person name="Saranga D.J."/>
            <person name="Sato H."/>
            <person name="Schaeffer S.W."/>
            <person name="Schatz M.C."/>
            <person name="Schlenke T."/>
            <person name="Schwartz R."/>
            <person name="Segarra C."/>
            <person name="Singh R.S."/>
            <person name="Sirot L."/>
            <person name="Sirota M."/>
            <person name="Sisneros N.B."/>
            <person name="Smith C.D."/>
            <person name="Smith T.F."/>
            <person name="Spieth J."/>
            <person name="Stage D.E."/>
            <person name="Stark A."/>
            <person name="Stephan W."/>
            <person name="Strausberg R.L."/>
            <person name="Strempel S."/>
            <person name="Sturgill D."/>
            <person name="Sutton G."/>
            <person name="Sutton G.G."/>
            <person name="Tao W."/>
            <person name="Teichmann S."/>
            <person name="Tobari Y.N."/>
            <person name="Tomimura Y."/>
            <person name="Tsolas J.M."/>
            <person name="Valente V.L."/>
            <person name="Venter E."/>
            <person name="Venter J.C."/>
            <person name="Vicario S."/>
            <person name="Vieira F.G."/>
            <person name="Vilella A.J."/>
            <person name="Villasante A."/>
            <person name="Walenz B."/>
            <person name="Wang J."/>
            <person name="Wasserman M."/>
            <person name="Watts T."/>
            <person name="Wilson D."/>
            <person name="Wilson R.K."/>
            <person name="Wing R.A."/>
            <person name="Wolfner M.F."/>
            <person name="Wong A."/>
            <person name="Wong G.K."/>
            <person name="Wu C.I."/>
            <person name="Wu G."/>
            <person name="Yamamoto D."/>
            <person name="Yang H.P."/>
            <person name="Yang S.P."/>
            <person name="Yorke J.A."/>
            <person name="Yoshida K."/>
            <person name="Zdobnov E."/>
            <person name="Zhang P."/>
            <person name="Zhang Y."/>
            <person name="Zimin A.V."/>
            <person name="Baldwin J."/>
            <person name="Abdouelleil A."/>
            <person name="Abdulkadir J."/>
            <person name="Abebe A."/>
            <person name="Abera B."/>
            <person name="Abreu J."/>
            <person name="Acer S.C."/>
            <person name="Aftuck L."/>
            <person name="Alexander A."/>
            <person name="An P."/>
            <person name="Anderson E."/>
            <person name="Anderson S."/>
            <person name="Arachi H."/>
            <person name="Azer M."/>
            <person name="Bachantsang P."/>
            <person name="Barry A."/>
            <person name="Bayul T."/>
            <person name="Berlin A."/>
            <person name="Bessette D."/>
            <person name="Bloom T."/>
            <person name="Blye J."/>
            <person name="Boguslavskiy L."/>
            <person name="Bonnet C."/>
            <person name="Boukhgalter B."/>
            <person name="Bourzgui I."/>
            <person name="Brown A."/>
            <person name="Cahill P."/>
            <person name="Channer S."/>
            <person name="Cheshatsang Y."/>
            <person name="Chuda L."/>
            <person name="Citroen M."/>
            <person name="Collymore A."/>
            <person name="Cooke P."/>
            <person name="Costello M."/>
            <person name="D'Aco K."/>
            <person name="Daza R."/>
            <person name="De Haan G."/>
            <person name="DeGray S."/>
            <person name="DeMaso C."/>
            <person name="Dhargay N."/>
            <person name="Dooley K."/>
            <person name="Dooley E."/>
            <person name="Doricent M."/>
            <person name="Dorje P."/>
            <person name="Dorjee K."/>
            <person name="Dupes A."/>
            <person name="Elong R."/>
            <person name="Falk J."/>
            <person name="Farina A."/>
            <person name="Faro S."/>
            <person name="Ferguson D."/>
            <person name="Fisher S."/>
            <person name="Foley C.D."/>
            <person name="Franke A."/>
            <person name="Friedrich D."/>
            <person name="Gadbois L."/>
            <person name="Gearin G."/>
            <person name="Gearin C.R."/>
            <person name="Giannoukos G."/>
            <person name="Goode T."/>
            <person name="Graham J."/>
            <person name="Grandbois E."/>
            <person name="Grewal S."/>
            <person name="Gyaltsen K."/>
            <person name="Hafez N."/>
            <person name="Hagos B."/>
            <person name="Hall J."/>
            <person name="Henson C."/>
            <person name="Hollinger A."/>
            <person name="Honan T."/>
            <person name="Huard M.D."/>
            <person name="Hughes L."/>
            <person name="Hurhula B."/>
            <person name="Husby M.E."/>
            <person name="Kamat A."/>
            <person name="Kanga B."/>
            <person name="Kashin S."/>
            <person name="Khazanovich D."/>
            <person name="Kisner P."/>
            <person name="Lance K."/>
            <person name="Lara M."/>
            <person name="Lee W."/>
            <person name="Lennon N."/>
            <person name="Letendre F."/>
            <person name="LeVine R."/>
            <person name="Lipovsky A."/>
            <person name="Liu X."/>
            <person name="Liu J."/>
            <person name="Liu S."/>
            <person name="Lokyitsang T."/>
            <person name="Lokyitsang Y."/>
            <person name="Lubonja R."/>
            <person name="Lui A."/>
            <person name="MacDonald P."/>
            <person name="Magnisalis V."/>
            <person name="Maru K."/>
            <person name="Matthews C."/>
            <person name="McCusker W."/>
            <person name="McDonough S."/>
            <person name="Mehta T."/>
            <person name="Meldrim J."/>
            <person name="Meneus L."/>
            <person name="Mihai O."/>
            <person name="Mihalev A."/>
            <person name="Mihova T."/>
            <person name="Mittelman R."/>
            <person name="Mlenga V."/>
            <person name="Montmayeur A."/>
            <person name="Mulrain L."/>
            <person name="Navidi A."/>
            <person name="Naylor J."/>
            <person name="Negash T."/>
            <person name="Nguyen T."/>
            <person name="Nguyen N."/>
            <person name="Nicol R."/>
            <person name="Norbu C."/>
            <person name="Norbu N."/>
            <person name="Novod N."/>
            <person name="O'Neill B."/>
            <person name="Osman S."/>
            <person name="Markiewicz E."/>
            <person name="Oyono O.L."/>
            <person name="Patti C."/>
            <person name="Phunkhang P."/>
            <person name="Pierre F."/>
            <person name="Priest M."/>
            <person name="Raghuraman S."/>
            <person name="Rege F."/>
            <person name="Reyes R."/>
            <person name="Rise C."/>
            <person name="Rogov P."/>
            <person name="Ross K."/>
            <person name="Ryan E."/>
            <person name="Settipalli S."/>
            <person name="Shea T."/>
            <person name="Sherpa N."/>
            <person name="Shi L."/>
            <person name="Shih D."/>
            <person name="Sparrow T."/>
            <person name="Spaulding J."/>
            <person name="Stalker J."/>
            <person name="Stange-Thomann N."/>
            <person name="Stavropoulos S."/>
            <person name="Stone C."/>
            <person name="Strader C."/>
            <person name="Tesfaye S."/>
            <person name="Thomson T."/>
            <person name="Thoulutsang Y."/>
            <person name="Thoulutsang D."/>
            <person name="Topham K."/>
            <person name="Topping I."/>
            <person name="Tsamla T."/>
            <person name="Vassiliev H."/>
            <person name="Vo A."/>
            <person name="Wangchuk T."/>
            <person name="Wangdi T."/>
            <person name="Weiand M."/>
            <person name="Wilkinson J."/>
            <person name="Wilson A."/>
            <person name="Yadav S."/>
            <person name="Young G."/>
            <person name="Yu Q."/>
            <person name="Zembek L."/>
            <person name="Zhong D."/>
            <person name="Zimmer A."/>
            <person name="Zwirko Z."/>
            <person name="Jaffe D.B."/>
            <person name="Alvarez P."/>
            <person name="Brockman W."/>
            <person name="Butler J."/>
            <person name="Chin C."/>
            <person name="Gnerre S."/>
            <person name="Grabherr M."/>
            <person name="Kleber M."/>
            <person name="Mauceli E."/>
            <person name="MacCallum I."/>
        </authorList>
    </citation>
    <scope>NUCLEOTIDE SEQUENCE [LARGE SCALE GENOMIC DNA]</scope>
    <source>
        <strain evidence="2">Tucson 14024-0371.13</strain>
    </source>
</reference>
<dbReference type="AlphaFoldDB" id="B3M9N5"/>
<organism evidence="1 2">
    <name type="scientific">Drosophila ananassae</name>
    <name type="common">Fruit fly</name>
    <dbReference type="NCBI Taxonomy" id="7217"/>
    <lineage>
        <taxon>Eukaryota</taxon>
        <taxon>Metazoa</taxon>
        <taxon>Ecdysozoa</taxon>
        <taxon>Arthropoda</taxon>
        <taxon>Hexapoda</taxon>
        <taxon>Insecta</taxon>
        <taxon>Pterygota</taxon>
        <taxon>Neoptera</taxon>
        <taxon>Endopterygota</taxon>
        <taxon>Diptera</taxon>
        <taxon>Brachycera</taxon>
        <taxon>Muscomorpha</taxon>
        <taxon>Ephydroidea</taxon>
        <taxon>Drosophilidae</taxon>
        <taxon>Drosophila</taxon>
        <taxon>Sophophora</taxon>
    </lineage>
</organism>
<name>B3M9N5_DROAN</name>
<evidence type="ECO:0000313" key="2">
    <source>
        <dbReference type="Proteomes" id="UP000007801"/>
    </source>
</evidence>
<dbReference type="eggNOG" id="ENOG502S6BV">
    <property type="taxonomic scope" value="Eukaryota"/>
</dbReference>
<dbReference type="InParanoid" id="B3M9N5"/>
<keyword evidence="2" id="KW-1185">Reference proteome</keyword>
<dbReference type="OrthoDB" id="7860002at2759"/>
<gene>
    <name evidence="1" type="primary">Dana\GF24696</name>
    <name evidence="1" type="synonym">dana_GLEANR_9399</name>
    <name evidence="1" type="ORF">GF24696</name>
</gene>
<accession>B3M9N5</accession>
<dbReference type="Proteomes" id="UP000007801">
    <property type="component" value="Unassembled WGS sequence"/>
</dbReference>
<dbReference type="GeneID" id="6507327"/>
<dbReference type="EMBL" id="CH902618">
    <property type="protein sequence ID" value="EDV39041.2"/>
    <property type="molecule type" value="Genomic_DNA"/>
</dbReference>
<protein>
    <submittedName>
        <fullName evidence="1">Uncharacterized protein, isoform B</fullName>
    </submittedName>
</protein>
<proteinExistence type="predicted"/>